<protein>
    <submittedName>
        <fullName evidence="3">AMP-binding protein</fullName>
    </submittedName>
</protein>
<gene>
    <name evidence="3" type="ORF">WAE96_19370</name>
</gene>
<reference evidence="3 4" key="1">
    <citation type="submission" date="2023-12" db="EMBL/GenBank/DDBJ databases">
        <title>Friends and Foes: Symbiotic and Algicidal bacterial influence on Karenia brevis blooms.</title>
        <authorList>
            <person name="Fei C."/>
            <person name="Mohamed A.R."/>
            <person name="Booker A."/>
            <person name="Arshad M."/>
            <person name="Klass S."/>
            <person name="Ahn S."/>
            <person name="Gilbert P.M."/>
            <person name="Heil C.A."/>
            <person name="Martinez J.M."/>
            <person name="Amin S.A."/>
        </authorList>
    </citation>
    <scope>NUCLEOTIDE SEQUENCE [LARGE SCALE GENOMIC DNA]</scope>
    <source>
        <strain evidence="3 4">CE15</strain>
    </source>
</reference>
<dbReference type="Gene3D" id="3.30.300.30">
    <property type="match status" value="1"/>
</dbReference>
<dbReference type="RefSeq" id="WP_336436746.1">
    <property type="nucleotide sequence ID" value="NZ_JBAWKS010000002.1"/>
</dbReference>
<dbReference type="EMBL" id="JBAWKS010000002">
    <property type="protein sequence ID" value="MEI4551845.1"/>
    <property type="molecule type" value="Genomic_DNA"/>
</dbReference>
<evidence type="ECO:0000259" key="2">
    <source>
        <dbReference type="Pfam" id="PF00501"/>
    </source>
</evidence>
<evidence type="ECO:0000313" key="3">
    <source>
        <dbReference type="EMBL" id="MEI4551845.1"/>
    </source>
</evidence>
<evidence type="ECO:0000256" key="1">
    <source>
        <dbReference type="ARBA" id="ARBA00006432"/>
    </source>
</evidence>
<dbReference type="InterPro" id="IPR000873">
    <property type="entry name" value="AMP-dep_synth/lig_dom"/>
</dbReference>
<keyword evidence="4" id="KW-1185">Reference proteome</keyword>
<dbReference type="Pfam" id="PF00501">
    <property type="entry name" value="AMP-binding"/>
    <property type="match status" value="1"/>
</dbReference>
<feature type="domain" description="AMP-dependent synthetase/ligase" evidence="2">
    <location>
        <begin position="80"/>
        <end position="275"/>
    </location>
</feature>
<organism evidence="3 4">
    <name type="scientific">Pseudoalteromonas spongiae</name>
    <dbReference type="NCBI Taxonomy" id="298657"/>
    <lineage>
        <taxon>Bacteria</taxon>
        <taxon>Pseudomonadati</taxon>
        <taxon>Pseudomonadota</taxon>
        <taxon>Gammaproteobacteria</taxon>
        <taxon>Alteromonadales</taxon>
        <taxon>Pseudoalteromonadaceae</taxon>
        <taxon>Pseudoalteromonas</taxon>
    </lineage>
</organism>
<dbReference type="PANTHER" id="PTHR43201:SF8">
    <property type="entry name" value="ACYL-COA SYNTHETASE FAMILY MEMBER 3"/>
    <property type="match status" value="1"/>
</dbReference>
<comment type="similarity">
    <text evidence="1">Belongs to the ATP-dependent AMP-binding enzyme family.</text>
</comment>
<dbReference type="SUPFAM" id="SSF56801">
    <property type="entry name" value="Acetyl-CoA synthetase-like"/>
    <property type="match status" value="1"/>
</dbReference>
<dbReference type="Gene3D" id="3.40.50.12780">
    <property type="entry name" value="N-terminal domain of ligase-like"/>
    <property type="match status" value="1"/>
</dbReference>
<dbReference type="InterPro" id="IPR042099">
    <property type="entry name" value="ANL_N_sf"/>
</dbReference>
<proteinExistence type="inferred from homology"/>
<name>A0ABU8EYN0_9GAMM</name>
<dbReference type="InterPro" id="IPR045851">
    <property type="entry name" value="AMP-bd_C_sf"/>
</dbReference>
<evidence type="ECO:0000313" key="4">
    <source>
        <dbReference type="Proteomes" id="UP001382455"/>
    </source>
</evidence>
<comment type="caution">
    <text evidence="3">The sequence shown here is derived from an EMBL/GenBank/DDBJ whole genome shotgun (WGS) entry which is preliminary data.</text>
</comment>
<dbReference type="Proteomes" id="UP001382455">
    <property type="component" value="Unassembled WGS sequence"/>
</dbReference>
<dbReference type="PANTHER" id="PTHR43201">
    <property type="entry name" value="ACYL-COA SYNTHETASE"/>
    <property type="match status" value="1"/>
</dbReference>
<sequence length="437" mass="48195">MHTTSPSILDRDICANAVTALANQLRVFKQQTGAQSLVLYHAASDVFLLRLLAAAHAGFDVIFPANGQPENIQIASEDADYVLVDEFSGDKHLSLDSLTFAKSLQQPADALTLPESGKLTFYTSGSTGYGKPVVKSWQHINAELTNLCNTFEFDSDCQIVATVSHQHIYGLLFKLFWPLRANYTVNLTFVEFPEQLRALVATQPSVIITSPAFIDRLIRDNVCVSVKHNIAGVFSSGGPLSDNSAVTLFQQLGVAATQIYGSTETGGIAYRQVSEFNTEPWQCFDGITVLKHQQQLAVKSPYFDDAMFVTQDCGEILEDGRFSLSGRLDRTIKLEEKRVNLDALERVLSDDSAITQCKVVLLTHGFRQQLGLVAQLSAAGLGELNKNGKLAINKRLKQVLAGQFEAVCMPRKFRYVDELPVNSQGKYVFAELEKLFD</sequence>
<accession>A0ABU8EYN0</accession>